<dbReference type="Proteomes" id="UP000195437">
    <property type="component" value="Chromosome"/>
</dbReference>
<keyword evidence="2" id="KW-1185">Reference proteome</keyword>
<organism evidence="1 2">
    <name type="scientific">Tumebacillus avium</name>
    <dbReference type="NCBI Taxonomy" id="1903704"/>
    <lineage>
        <taxon>Bacteria</taxon>
        <taxon>Bacillati</taxon>
        <taxon>Bacillota</taxon>
        <taxon>Bacilli</taxon>
        <taxon>Bacillales</taxon>
        <taxon>Alicyclobacillaceae</taxon>
        <taxon>Tumebacillus</taxon>
    </lineage>
</organism>
<dbReference type="KEGG" id="tum:CBW65_18055"/>
<evidence type="ECO:0000313" key="1">
    <source>
        <dbReference type="EMBL" id="ARU62665.1"/>
    </source>
</evidence>
<protein>
    <submittedName>
        <fullName evidence="1">Uncharacterized protein</fullName>
    </submittedName>
</protein>
<name>A0A1Y0IT64_9BACL</name>
<proteinExistence type="predicted"/>
<accession>A0A1Y0IT64</accession>
<evidence type="ECO:0000313" key="2">
    <source>
        <dbReference type="Proteomes" id="UP000195437"/>
    </source>
</evidence>
<dbReference type="AlphaFoldDB" id="A0A1Y0IT64"/>
<dbReference type="RefSeq" id="WP_087458024.1">
    <property type="nucleotide sequence ID" value="NZ_CP021434.1"/>
</dbReference>
<sequence length="74" mass="8621">MRFKFHLLSGHTVRFPKKEFYLEAESLEDAAKKLAHVNGEKFLGSGWVNKGYIASYVFKDIVEPVDYQILEVRE</sequence>
<reference evidence="2" key="1">
    <citation type="submission" date="2017-05" db="EMBL/GenBank/DDBJ databases">
        <authorList>
            <person name="Sung H."/>
        </authorList>
    </citation>
    <scope>NUCLEOTIDE SEQUENCE [LARGE SCALE GENOMIC DNA]</scope>
    <source>
        <strain evidence="2">AR23208</strain>
    </source>
</reference>
<gene>
    <name evidence="1" type="ORF">CBW65_18055</name>
</gene>
<dbReference type="EMBL" id="CP021434">
    <property type="protein sequence ID" value="ARU62665.1"/>
    <property type="molecule type" value="Genomic_DNA"/>
</dbReference>